<comment type="caution">
    <text evidence="2">The sequence shown here is derived from an EMBL/GenBank/DDBJ whole genome shotgun (WGS) entry which is preliminary data.</text>
</comment>
<feature type="domain" description="Ribbon-helix-helix protein CopG" evidence="1">
    <location>
        <begin position="5"/>
        <end position="39"/>
    </location>
</feature>
<dbReference type="EMBL" id="JACCBH010000001">
    <property type="protein sequence ID" value="NYD54321.1"/>
    <property type="molecule type" value="Genomic_DNA"/>
</dbReference>
<keyword evidence="3" id="KW-1185">Reference proteome</keyword>
<evidence type="ECO:0000259" key="1">
    <source>
        <dbReference type="Pfam" id="PF01402"/>
    </source>
</evidence>
<sequence length="85" mass="9770">MAMNLRLREDAAAALRAESERTGKSQQEILRQAVDEHLGLGDAKRPTPYPDWVIPPERPYRMVKPFLRLPKGMTTADLLDREDRI</sequence>
<gene>
    <name evidence="2" type="ORF">BKA02_001376</name>
</gene>
<evidence type="ECO:0000313" key="2">
    <source>
        <dbReference type="EMBL" id="NYD54321.1"/>
    </source>
</evidence>
<accession>A0A7Y9JMS3</accession>
<dbReference type="GO" id="GO:0006355">
    <property type="term" value="P:regulation of DNA-templated transcription"/>
    <property type="evidence" value="ECO:0007669"/>
    <property type="project" value="InterPro"/>
</dbReference>
<protein>
    <recommendedName>
        <fullName evidence="1">Ribbon-helix-helix protein CopG domain-containing protein</fullName>
    </recommendedName>
</protein>
<evidence type="ECO:0000313" key="3">
    <source>
        <dbReference type="Proteomes" id="UP000552045"/>
    </source>
</evidence>
<organism evidence="2 3">
    <name type="scientific">Microbacterium pseudoresistens</name>
    <dbReference type="NCBI Taxonomy" id="640634"/>
    <lineage>
        <taxon>Bacteria</taxon>
        <taxon>Bacillati</taxon>
        <taxon>Actinomycetota</taxon>
        <taxon>Actinomycetes</taxon>
        <taxon>Micrococcales</taxon>
        <taxon>Microbacteriaceae</taxon>
        <taxon>Microbacterium</taxon>
    </lineage>
</organism>
<reference evidence="2 3" key="1">
    <citation type="submission" date="2020-07" db="EMBL/GenBank/DDBJ databases">
        <title>Sequencing the genomes of 1000 actinobacteria strains.</title>
        <authorList>
            <person name="Klenk H.-P."/>
        </authorList>
    </citation>
    <scope>NUCLEOTIDE SEQUENCE [LARGE SCALE GENOMIC DNA]</scope>
    <source>
        <strain evidence="2 3">DSM 22185</strain>
    </source>
</reference>
<proteinExistence type="predicted"/>
<dbReference type="RefSeq" id="WP_179432546.1">
    <property type="nucleotide sequence ID" value="NZ_BAABLC010000001.1"/>
</dbReference>
<dbReference type="InterPro" id="IPR002145">
    <property type="entry name" value="CopG"/>
</dbReference>
<name>A0A7Y9JMS3_9MICO</name>
<dbReference type="Pfam" id="PF01402">
    <property type="entry name" value="RHH_1"/>
    <property type="match status" value="1"/>
</dbReference>
<dbReference type="Proteomes" id="UP000552045">
    <property type="component" value="Unassembled WGS sequence"/>
</dbReference>
<dbReference type="AlphaFoldDB" id="A0A7Y9JMS3"/>